<keyword evidence="7" id="KW-0430">Lectin</keyword>
<keyword evidence="12 22" id="KW-1133">Transmembrane helix</keyword>
<dbReference type="SMART" id="SM00108">
    <property type="entry name" value="B_lectin"/>
    <property type="match status" value="1"/>
</dbReference>
<dbReference type="GO" id="GO:0030246">
    <property type="term" value="F:carbohydrate binding"/>
    <property type="evidence" value="ECO:0007669"/>
    <property type="project" value="UniProtKB-KW"/>
</dbReference>
<feature type="signal peptide" evidence="23">
    <location>
        <begin position="1"/>
        <end position="20"/>
    </location>
</feature>
<feature type="transmembrane region" description="Helical" evidence="22">
    <location>
        <begin position="428"/>
        <end position="451"/>
    </location>
</feature>
<keyword evidence="8" id="KW-0677">Repeat</keyword>
<feature type="domain" description="Bulb-type lectin" evidence="26">
    <location>
        <begin position="23"/>
        <end position="143"/>
    </location>
</feature>
<sequence>MNSLFCNIWLLSSILLSVFAINADEIPPGSTLYASNPQQSWVSPNRSFALSFIRTSDGRYSAAVTYNGFPIWKAGGDPGGAVNSSAELRFLPDGDLLLVASPAGFPVWRSNTSGLGVTSASLEDTGNFILKNRRNLSVWSTFDNPTYTILPGQNFTADHVLSCGLYSFHLIRSGQIALRWNNTIVYYTSSGINTTTTSDLNLTSPSLTVQQAGIFSLSDQTLLTGPLIMARSNRYGEVSFSFVKLDCDGNMRMYSSSGIISEGLDVRWTAVSDQCEVFGYCGNFGICRYDDETSSGPLCECPSANFDPVDPNDSRKGCRRKEDIRNCQPTILSLNNTLFMTFSPEIYTELYTANIAACSSNCLSDTTCQVSTSLGDGTGVCYMKRSGFVSGYQSPTLTDTSFVKVCGPVVLNSRRKRGSDKRSERLEIAVIVLVAGFVLFLLVGCVLWFYVRSKTGYDSLLSQHSFLDYASGVPIQFSYKELHKGTKGFAEKLGAGGFGSVYKGLLLPNKTPIAVKKLEGIFGQGEKQFRMEVATISSTHHLNLVRLIGFCSEGKHRMLVYEFMKNGSLDTILFEKTRVLPLSWQRRYNIALGTAKGLAYLHEECRDCILHCDIKPENILLDESFNARISDFGLARLDDERARRSLTTAVRGTRGYLAPEWIANLPINSKADVYSYGMVLLEIVSGRRNFEVSGETGGRRFWVWAYGEFEKGNVGSVLDSRVSEEEDADVAAQAARCLRVAFWCVQEQASMRPAMGKVVQMLEGVVDVGPPSPPLRGGGSS</sequence>
<dbReference type="PROSITE" id="PS00107">
    <property type="entry name" value="PROTEIN_KINASE_ATP"/>
    <property type="match status" value="1"/>
</dbReference>
<keyword evidence="3 19" id="KW-0723">Serine/threonine-protein kinase</keyword>
<evidence type="ECO:0000256" key="23">
    <source>
        <dbReference type="SAM" id="SignalP"/>
    </source>
</evidence>
<evidence type="ECO:0000256" key="7">
    <source>
        <dbReference type="ARBA" id="ARBA00022734"/>
    </source>
</evidence>
<dbReference type="Pfam" id="PF00069">
    <property type="entry name" value="Pkinase"/>
    <property type="match status" value="1"/>
</dbReference>
<evidence type="ECO:0000256" key="16">
    <source>
        <dbReference type="ARBA" id="ARBA00023180"/>
    </source>
</evidence>
<evidence type="ECO:0000256" key="17">
    <source>
        <dbReference type="ARBA" id="ARBA00047899"/>
    </source>
</evidence>
<evidence type="ECO:0000313" key="27">
    <source>
        <dbReference type="EMBL" id="CAA0827845.1"/>
    </source>
</evidence>
<dbReference type="PANTHER" id="PTHR47974">
    <property type="entry name" value="OS07G0415500 PROTEIN"/>
    <property type="match status" value="1"/>
</dbReference>
<dbReference type="InterPro" id="IPR000719">
    <property type="entry name" value="Prot_kinase_dom"/>
</dbReference>
<dbReference type="GO" id="GO:0005886">
    <property type="term" value="C:plasma membrane"/>
    <property type="evidence" value="ECO:0007669"/>
    <property type="project" value="UniProtKB-SubCell"/>
</dbReference>
<evidence type="ECO:0000256" key="21">
    <source>
        <dbReference type="PROSITE-ProRule" id="PRU10141"/>
    </source>
</evidence>
<keyword evidence="15" id="KW-0675">Receptor</keyword>
<evidence type="ECO:0000256" key="19">
    <source>
        <dbReference type="PIRNR" id="PIRNR000641"/>
    </source>
</evidence>
<evidence type="ECO:0000256" key="13">
    <source>
        <dbReference type="ARBA" id="ARBA00023136"/>
    </source>
</evidence>
<keyword evidence="16" id="KW-0325">Glycoprotein</keyword>
<dbReference type="InterPro" id="IPR008271">
    <property type="entry name" value="Ser/Thr_kinase_AS"/>
</dbReference>
<evidence type="ECO:0000256" key="15">
    <source>
        <dbReference type="ARBA" id="ARBA00023170"/>
    </source>
</evidence>
<dbReference type="InterPro" id="IPR011009">
    <property type="entry name" value="Kinase-like_dom_sf"/>
</dbReference>
<dbReference type="Pfam" id="PF01453">
    <property type="entry name" value="B_lectin"/>
    <property type="match status" value="1"/>
</dbReference>
<evidence type="ECO:0000256" key="4">
    <source>
        <dbReference type="ARBA" id="ARBA00022679"/>
    </source>
</evidence>
<dbReference type="AlphaFoldDB" id="A0A9N7NA65"/>
<comment type="catalytic activity">
    <reaction evidence="18 19">
        <text>L-seryl-[protein] + ATP = O-phospho-L-seryl-[protein] + ADP + H(+)</text>
        <dbReference type="Rhea" id="RHEA:17989"/>
        <dbReference type="Rhea" id="RHEA-COMP:9863"/>
        <dbReference type="Rhea" id="RHEA-COMP:11604"/>
        <dbReference type="ChEBI" id="CHEBI:15378"/>
        <dbReference type="ChEBI" id="CHEBI:29999"/>
        <dbReference type="ChEBI" id="CHEBI:30616"/>
        <dbReference type="ChEBI" id="CHEBI:83421"/>
        <dbReference type="ChEBI" id="CHEBI:456216"/>
        <dbReference type="EC" id="2.7.11.1"/>
    </reaction>
</comment>
<evidence type="ECO:0000256" key="8">
    <source>
        <dbReference type="ARBA" id="ARBA00022737"/>
    </source>
</evidence>
<dbReference type="CDD" id="cd14066">
    <property type="entry name" value="STKc_IRAK"/>
    <property type="match status" value="1"/>
</dbReference>
<dbReference type="PROSITE" id="PS50026">
    <property type="entry name" value="EGF_3"/>
    <property type="match status" value="1"/>
</dbReference>
<feature type="chain" id="PRO_5040396455" description="Receptor-like serine/threonine-protein kinase" evidence="23">
    <location>
        <begin position="21"/>
        <end position="781"/>
    </location>
</feature>
<evidence type="ECO:0000256" key="3">
    <source>
        <dbReference type="ARBA" id="ARBA00022527"/>
    </source>
</evidence>
<evidence type="ECO:0000259" key="25">
    <source>
        <dbReference type="PROSITE" id="PS50026"/>
    </source>
</evidence>
<comment type="catalytic activity">
    <reaction evidence="17 19">
        <text>L-threonyl-[protein] + ATP = O-phospho-L-threonyl-[protein] + ADP + H(+)</text>
        <dbReference type="Rhea" id="RHEA:46608"/>
        <dbReference type="Rhea" id="RHEA-COMP:11060"/>
        <dbReference type="Rhea" id="RHEA-COMP:11605"/>
        <dbReference type="ChEBI" id="CHEBI:15378"/>
        <dbReference type="ChEBI" id="CHEBI:30013"/>
        <dbReference type="ChEBI" id="CHEBI:30616"/>
        <dbReference type="ChEBI" id="CHEBI:61977"/>
        <dbReference type="ChEBI" id="CHEBI:456216"/>
        <dbReference type="EC" id="2.7.11.1"/>
    </reaction>
</comment>
<dbReference type="GO" id="GO:0048544">
    <property type="term" value="P:recognition of pollen"/>
    <property type="evidence" value="ECO:0007669"/>
    <property type="project" value="InterPro"/>
</dbReference>
<keyword evidence="10 19" id="KW-0418">Kinase</keyword>
<comment type="subcellular location">
    <subcellularLocation>
        <location evidence="1">Cell membrane</location>
        <topology evidence="1">Single-pass type I membrane protein</topology>
    </subcellularLocation>
</comment>
<dbReference type="Proteomes" id="UP001153555">
    <property type="component" value="Unassembled WGS sequence"/>
</dbReference>
<dbReference type="InterPro" id="IPR024171">
    <property type="entry name" value="SRK-like_kinase"/>
</dbReference>
<dbReference type="PROSITE" id="PS50011">
    <property type="entry name" value="PROTEIN_KINASE_DOM"/>
    <property type="match status" value="1"/>
</dbReference>
<dbReference type="Pfam" id="PF00954">
    <property type="entry name" value="S_locus_glycop"/>
    <property type="match status" value="1"/>
</dbReference>
<evidence type="ECO:0000256" key="10">
    <source>
        <dbReference type="ARBA" id="ARBA00022777"/>
    </source>
</evidence>
<feature type="domain" description="Protein kinase" evidence="24">
    <location>
        <begin position="487"/>
        <end position="766"/>
    </location>
</feature>
<keyword evidence="4 19" id="KW-0808">Transferase</keyword>
<dbReference type="InterPro" id="IPR001480">
    <property type="entry name" value="Bulb-type_lectin_dom"/>
</dbReference>
<dbReference type="InterPro" id="IPR000858">
    <property type="entry name" value="S_locus_glycoprot_dom"/>
</dbReference>
<feature type="domain" description="EGF-like" evidence="25">
    <location>
        <begin position="271"/>
        <end position="312"/>
    </location>
</feature>
<dbReference type="Gene3D" id="1.10.510.10">
    <property type="entry name" value="Transferase(Phosphotransferase) domain 1"/>
    <property type="match status" value="1"/>
</dbReference>
<keyword evidence="5 22" id="KW-0812">Transmembrane</keyword>
<dbReference type="GO" id="GO:0004674">
    <property type="term" value="F:protein serine/threonine kinase activity"/>
    <property type="evidence" value="ECO:0007669"/>
    <property type="project" value="UniProtKB-KW"/>
</dbReference>
<dbReference type="PROSITE" id="PS50927">
    <property type="entry name" value="BULB_LECTIN"/>
    <property type="match status" value="1"/>
</dbReference>
<dbReference type="FunFam" id="3.30.200.20:FF:000178">
    <property type="entry name" value="serine/threonine-protein kinase PBS1-like"/>
    <property type="match status" value="1"/>
</dbReference>
<keyword evidence="9 19" id="KW-0547">Nucleotide-binding</keyword>
<gene>
    <name evidence="27" type="ORF">SHERM_23540</name>
</gene>
<dbReference type="InterPro" id="IPR036426">
    <property type="entry name" value="Bulb-type_lectin_dom_sf"/>
</dbReference>
<evidence type="ECO:0000256" key="18">
    <source>
        <dbReference type="ARBA" id="ARBA00048679"/>
    </source>
</evidence>
<evidence type="ECO:0000256" key="14">
    <source>
        <dbReference type="ARBA" id="ARBA00023157"/>
    </source>
</evidence>
<dbReference type="Gene3D" id="2.90.10.10">
    <property type="entry name" value="Bulb-type lectin domain"/>
    <property type="match status" value="2"/>
</dbReference>
<comment type="caution">
    <text evidence="20">Lacks conserved residue(s) required for the propagation of feature annotation.</text>
</comment>
<dbReference type="PANTHER" id="PTHR47974:SF9">
    <property type="entry name" value="RECEPTOR-LIKE SERINE_THREONINE-PROTEIN KINASE"/>
    <property type="match status" value="1"/>
</dbReference>
<keyword evidence="2" id="KW-1003">Cell membrane</keyword>
<dbReference type="SUPFAM" id="SSF51110">
    <property type="entry name" value="alpha-D-mannose-specific plant lectins"/>
    <property type="match status" value="1"/>
</dbReference>
<dbReference type="EC" id="2.7.11.1" evidence="19"/>
<evidence type="ECO:0000256" key="6">
    <source>
        <dbReference type="ARBA" id="ARBA00022729"/>
    </source>
</evidence>
<dbReference type="SMART" id="SM00220">
    <property type="entry name" value="S_TKc"/>
    <property type="match status" value="1"/>
</dbReference>
<evidence type="ECO:0000256" key="12">
    <source>
        <dbReference type="ARBA" id="ARBA00022989"/>
    </source>
</evidence>
<keyword evidence="6 23" id="KW-0732">Signal</keyword>
<dbReference type="SUPFAM" id="SSF56112">
    <property type="entry name" value="Protein kinase-like (PK-like)"/>
    <property type="match status" value="1"/>
</dbReference>
<evidence type="ECO:0000313" key="28">
    <source>
        <dbReference type="Proteomes" id="UP001153555"/>
    </source>
</evidence>
<evidence type="ECO:0000259" key="24">
    <source>
        <dbReference type="PROSITE" id="PS50011"/>
    </source>
</evidence>
<comment type="similarity">
    <text evidence="19">Belongs to the protein kinase superfamily. Ser/Thr protein kinase family.</text>
</comment>
<name>A0A9N7NA65_STRHE</name>
<dbReference type="Gene3D" id="3.30.200.20">
    <property type="entry name" value="Phosphorylase Kinase, domain 1"/>
    <property type="match status" value="1"/>
</dbReference>
<evidence type="ECO:0000256" key="1">
    <source>
        <dbReference type="ARBA" id="ARBA00004251"/>
    </source>
</evidence>
<keyword evidence="11 19" id="KW-0067">ATP-binding</keyword>
<evidence type="ECO:0000256" key="22">
    <source>
        <dbReference type="SAM" id="Phobius"/>
    </source>
</evidence>
<comment type="caution">
    <text evidence="27">The sequence shown here is derived from an EMBL/GenBank/DDBJ whole genome shotgun (WGS) entry which is preliminary data.</text>
</comment>
<evidence type="ECO:0000256" key="9">
    <source>
        <dbReference type="ARBA" id="ARBA00022741"/>
    </source>
</evidence>
<dbReference type="GO" id="GO:0005524">
    <property type="term" value="F:ATP binding"/>
    <property type="evidence" value="ECO:0007669"/>
    <property type="project" value="UniProtKB-UniRule"/>
</dbReference>
<keyword evidence="28" id="KW-1185">Reference proteome</keyword>
<dbReference type="FunFam" id="1.10.510.10:FF:000384">
    <property type="entry name" value="G-type lectin S-receptor-like serine/threonine-protein kinase"/>
    <property type="match status" value="1"/>
</dbReference>
<evidence type="ECO:0000256" key="11">
    <source>
        <dbReference type="ARBA" id="ARBA00022840"/>
    </source>
</evidence>
<evidence type="ECO:0000256" key="20">
    <source>
        <dbReference type="PROSITE-ProRule" id="PRU00076"/>
    </source>
</evidence>
<dbReference type="EMBL" id="CACSLK010027752">
    <property type="protein sequence ID" value="CAA0827845.1"/>
    <property type="molecule type" value="Genomic_DNA"/>
</dbReference>
<protein>
    <recommendedName>
        <fullName evidence="19">Receptor-like serine/threonine-protein kinase</fullName>
        <ecNumber evidence="19">2.7.11.1</ecNumber>
    </recommendedName>
</protein>
<dbReference type="PIRSF" id="PIRSF000641">
    <property type="entry name" value="SRK"/>
    <property type="match status" value="1"/>
</dbReference>
<keyword evidence="14" id="KW-1015">Disulfide bond</keyword>
<dbReference type="PROSITE" id="PS00108">
    <property type="entry name" value="PROTEIN_KINASE_ST"/>
    <property type="match status" value="1"/>
</dbReference>
<keyword evidence="20" id="KW-0245">EGF-like domain</keyword>
<dbReference type="FunFam" id="2.90.10.10:FF:000016">
    <property type="entry name" value="G-type lectin S-receptor-like serine/threonine-protein kinase"/>
    <property type="match status" value="1"/>
</dbReference>
<keyword evidence="13 22" id="KW-0472">Membrane</keyword>
<dbReference type="OrthoDB" id="1918782at2759"/>
<evidence type="ECO:0000259" key="26">
    <source>
        <dbReference type="PROSITE" id="PS50927"/>
    </source>
</evidence>
<dbReference type="InterPro" id="IPR000742">
    <property type="entry name" value="EGF"/>
</dbReference>
<dbReference type="InterPro" id="IPR017441">
    <property type="entry name" value="Protein_kinase_ATP_BS"/>
</dbReference>
<evidence type="ECO:0000256" key="2">
    <source>
        <dbReference type="ARBA" id="ARBA00022475"/>
    </source>
</evidence>
<proteinExistence type="inferred from homology"/>
<feature type="binding site" evidence="21">
    <location>
        <position position="517"/>
    </location>
    <ligand>
        <name>ATP</name>
        <dbReference type="ChEBI" id="CHEBI:30616"/>
    </ligand>
</feature>
<accession>A0A9N7NA65</accession>
<reference evidence="27" key="1">
    <citation type="submission" date="2019-12" db="EMBL/GenBank/DDBJ databases">
        <authorList>
            <person name="Scholes J."/>
        </authorList>
    </citation>
    <scope>NUCLEOTIDE SEQUENCE</scope>
</reference>
<organism evidence="27 28">
    <name type="scientific">Striga hermonthica</name>
    <name type="common">Purple witchweed</name>
    <name type="synonym">Buchnera hermonthica</name>
    <dbReference type="NCBI Taxonomy" id="68872"/>
    <lineage>
        <taxon>Eukaryota</taxon>
        <taxon>Viridiplantae</taxon>
        <taxon>Streptophyta</taxon>
        <taxon>Embryophyta</taxon>
        <taxon>Tracheophyta</taxon>
        <taxon>Spermatophyta</taxon>
        <taxon>Magnoliopsida</taxon>
        <taxon>eudicotyledons</taxon>
        <taxon>Gunneridae</taxon>
        <taxon>Pentapetalae</taxon>
        <taxon>asterids</taxon>
        <taxon>lamiids</taxon>
        <taxon>Lamiales</taxon>
        <taxon>Orobanchaceae</taxon>
        <taxon>Buchnereae</taxon>
        <taxon>Striga</taxon>
    </lineage>
</organism>
<evidence type="ECO:0000256" key="5">
    <source>
        <dbReference type="ARBA" id="ARBA00022692"/>
    </source>
</evidence>